<keyword evidence="7" id="KW-1185">Reference proteome</keyword>
<dbReference type="GO" id="GO:0000281">
    <property type="term" value="P:mitotic cytokinesis"/>
    <property type="evidence" value="ECO:0007669"/>
    <property type="project" value="TreeGrafter"/>
</dbReference>
<dbReference type="InterPro" id="IPR006602">
    <property type="entry name" value="DM10_dom"/>
</dbReference>
<dbReference type="Pfam" id="PF06565">
    <property type="entry name" value="DM10_dom"/>
    <property type="match status" value="3"/>
</dbReference>
<dbReference type="GeneID" id="105907322"/>
<feature type="domain" description="DM10" evidence="6">
    <location>
        <begin position="241"/>
        <end position="361"/>
    </location>
</feature>
<evidence type="ECO:0000256" key="1">
    <source>
        <dbReference type="ARBA" id="ARBA00004430"/>
    </source>
</evidence>
<keyword evidence="5" id="KW-0966">Cell projection</keyword>
<feature type="domain" description="DM10" evidence="6">
    <location>
        <begin position="419"/>
        <end position="523"/>
    </location>
</feature>
<dbReference type="FunFam" id="2.30.29.170:FF:000002">
    <property type="entry name" value="EF-hand domain (C-terminal) containing 1"/>
    <property type="match status" value="1"/>
</dbReference>
<dbReference type="AlphaFoldDB" id="A0A8M1KTZ1"/>
<dbReference type="CTD" id="114327"/>
<dbReference type="FunFam" id="2.30.29.170:FF:000001">
    <property type="entry name" value="EF-hand domain containing 1"/>
    <property type="match status" value="1"/>
</dbReference>
<keyword evidence="2" id="KW-0963">Cytoplasm</keyword>
<dbReference type="PANTHER" id="PTHR12086">
    <property type="entry name" value="EF-HAND DOMAIN C-TERMINAL CONTAINING PROTEIN"/>
    <property type="match status" value="1"/>
</dbReference>
<reference evidence="8" key="1">
    <citation type="submission" date="2025-08" db="UniProtKB">
        <authorList>
            <consortium name="RefSeq"/>
        </authorList>
    </citation>
    <scope>IDENTIFICATION</scope>
</reference>
<evidence type="ECO:0000259" key="6">
    <source>
        <dbReference type="PROSITE" id="PS51336"/>
    </source>
</evidence>
<dbReference type="Proteomes" id="UP000515152">
    <property type="component" value="Chromosome 15"/>
</dbReference>
<dbReference type="GO" id="GO:0060285">
    <property type="term" value="P:cilium-dependent cell motility"/>
    <property type="evidence" value="ECO:0007669"/>
    <property type="project" value="TreeGrafter"/>
</dbReference>
<evidence type="ECO:0000256" key="4">
    <source>
        <dbReference type="ARBA" id="ARBA00023212"/>
    </source>
</evidence>
<keyword evidence="4" id="KW-0206">Cytoskeleton</keyword>
<evidence type="ECO:0000256" key="2">
    <source>
        <dbReference type="ARBA" id="ARBA00022490"/>
    </source>
</evidence>
<protein>
    <submittedName>
        <fullName evidence="8">EF-hand domain-containing protein 1 isoform X1</fullName>
    </submittedName>
</protein>
<dbReference type="RefSeq" id="XP_042565928.1">
    <property type="nucleotide sequence ID" value="XM_042709994.1"/>
</dbReference>
<sequence length="612" mass="70293">MSINSSNGFPFFPGYTFRDTTKSAFHKSQTLSYKNGFALPQRPNVGIGQEPLLSEQLSLNEAKQVPYEIPSLTYGSVAKSRPLDFIPAHVVYDKKVLCFNGYFQQTVQHSPNEEYRVRPVIFYYYLEDDSMCVFEPKVENSGIPQGKLIKRQRLPKNDRGDHYHWKDLNVAMDLCVYGVTYRLTHCDSNTQDFMESQGLVLNDPEPIPSDPYAQLRTKMQPHIAYATPSDFDRLKQFITMDRKVLRFFALWDNTATLFGDARPVTIQYYLMDDSVEIREVHEPNSGRDPFPVMLRRQKVPKTIKPACEPFPTCVLEVSSQEVHEFYSPRDFRVGETLKLMGRNFLLYDCDEFTRAYFQQNHPDLPLNPVPVEKKAQKDTKKHVIPPYNGWGSLEDSLQNCLYFIPEPPKKDLMKLLENDHKVLRYAATLDSQSPQDTGRRFILSYYLSNDMVSIFELATRNSGIISGKYLEKTRISKPSSTVHNPQYYGPADFAIGSVIEVFKHRFLLTDADHYVLKYLESQADRIPTETVNSLRQRLGVGVSLPQEQSQTEAGELAHPAGTTPMPSGIHASFHSVQHPAAHQPVTPLGRTGCCWWHFFFFYIFCYITQIGY</sequence>
<dbReference type="GO" id="GO:0072686">
    <property type="term" value="C:mitotic spindle"/>
    <property type="evidence" value="ECO:0007669"/>
    <property type="project" value="TreeGrafter"/>
</dbReference>
<evidence type="ECO:0000313" key="8">
    <source>
        <dbReference type="RefSeq" id="XP_042565928.1"/>
    </source>
</evidence>
<accession>A0A8M1KTZ1</accession>
<feature type="domain" description="DM10" evidence="6">
    <location>
        <begin position="93"/>
        <end position="198"/>
    </location>
</feature>
<keyword evidence="3" id="KW-0677">Repeat</keyword>
<evidence type="ECO:0000256" key="3">
    <source>
        <dbReference type="ARBA" id="ARBA00022737"/>
    </source>
</evidence>
<dbReference type="SMART" id="SM00676">
    <property type="entry name" value="DM10"/>
    <property type="match status" value="3"/>
</dbReference>
<dbReference type="OrthoDB" id="10255210at2759"/>
<evidence type="ECO:0000256" key="5">
    <source>
        <dbReference type="ARBA" id="ARBA00023273"/>
    </source>
</evidence>
<dbReference type="GO" id="GO:0005930">
    <property type="term" value="C:axoneme"/>
    <property type="evidence" value="ECO:0007669"/>
    <property type="project" value="UniProtKB-SubCell"/>
</dbReference>
<dbReference type="PANTHER" id="PTHR12086:SF9">
    <property type="entry name" value="EF-HAND DOMAIN-CONTAINING PROTEIN 1"/>
    <property type="match status" value="1"/>
</dbReference>
<name>A0A8M1KTZ1_CLUHA</name>
<dbReference type="InterPro" id="IPR040193">
    <property type="entry name" value="EFHC1/EFHC2/EFHB"/>
</dbReference>
<dbReference type="GO" id="GO:0043014">
    <property type="term" value="F:alpha-tubulin binding"/>
    <property type="evidence" value="ECO:0007669"/>
    <property type="project" value="TreeGrafter"/>
</dbReference>
<comment type="subcellular location">
    <subcellularLocation>
        <location evidence="1">Cytoplasm</location>
        <location evidence="1">Cytoskeleton</location>
        <location evidence="1">Cilium axoneme</location>
    </subcellularLocation>
</comment>
<organism evidence="7 8">
    <name type="scientific">Clupea harengus</name>
    <name type="common">Atlantic herring</name>
    <dbReference type="NCBI Taxonomy" id="7950"/>
    <lineage>
        <taxon>Eukaryota</taxon>
        <taxon>Metazoa</taxon>
        <taxon>Chordata</taxon>
        <taxon>Craniata</taxon>
        <taxon>Vertebrata</taxon>
        <taxon>Euteleostomi</taxon>
        <taxon>Actinopterygii</taxon>
        <taxon>Neopterygii</taxon>
        <taxon>Teleostei</taxon>
        <taxon>Clupei</taxon>
        <taxon>Clupeiformes</taxon>
        <taxon>Clupeoidei</taxon>
        <taxon>Clupeidae</taxon>
        <taxon>Clupea</taxon>
    </lineage>
</organism>
<dbReference type="GO" id="GO:0007052">
    <property type="term" value="P:mitotic spindle organization"/>
    <property type="evidence" value="ECO:0007669"/>
    <property type="project" value="TreeGrafter"/>
</dbReference>
<proteinExistence type="predicted"/>
<evidence type="ECO:0000313" key="7">
    <source>
        <dbReference type="Proteomes" id="UP000515152"/>
    </source>
</evidence>
<dbReference type="FunFam" id="2.30.29.170:FF:000003">
    <property type="entry name" value="EF-hand domain (C-terminal) containing 1"/>
    <property type="match status" value="1"/>
</dbReference>
<dbReference type="PROSITE" id="PS51336">
    <property type="entry name" value="DM10"/>
    <property type="match status" value="3"/>
</dbReference>
<gene>
    <name evidence="8" type="primary">efhc1</name>
</gene>